<dbReference type="SMART" id="SM00710">
    <property type="entry name" value="PbH1"/>
    <property type="match status" value="8"/>
</dbReference>
<keyword evidence="1" id="KW-1133">Transmembrane helix</keyword>
<gene>
    <name evidence="3" type="ORF">AMSG_06259</name>
</gene>
<dbReference type="SUPFAM" id="SSF51126">
    <property type="entry name" value="Pectin lyase-like"/>
    <property type="match status" value="2"/>
</dbReference>
<organism evidence="3 4">
    <name type="scientific">Thecamonas trahens ATCC 50062</name>
    <dbReference type="NCBI Taxonomy" id="461836"/>
    <lineage>
        <taxon>Eukaryota</taxon>
        <taxon>Apusozoa</taxon>
        <taxon>Apusomonadida</taxon>
        <taxon>Apusomonadidae</taxon>
        <taxon>Thecamonas</taxon>
    </lineage>
</organism>
<feature type="chain" id="PRO_5005537060" description="Right handed beta helix domain-containing protein" evidence="2">
    <location>
        <begin position="21"/>
        <end position="931"/>
    </location>
</feature>
<dbReference type="Proteomes" id="UP000054408">
    <property type="component" value="Unassembled WGS sequence"/>
</dbReference>
<evidence type="ECO:0000256" key="2">
    <source>
        <dbReference type="SAM" id="SignalP"/>
    </source>
</evidence>
<dbReference type="PANTHER" id="PTHR11319">
    <property type="entry name" value="G PROTEIN-COUPLED RECEPTOR-RELATED"/>
    <property type="match status" value="1"/>
</dbReference>
<evidence type="ECO:0000313" key="3">
    <source>
        <dbReference type="EMBL" id="KNC49951.1"/>
    </source>
</evidence>
<dbReference type="PANTHER" id="PTHR11319:SF35">
    <property type="entry name" value="OUTER MEMBRANE PROTEIN PMPC-RELATED"/>
    <property type="match status" value="1"/>
</dbReference>
<protein>
    <recommendedName>
        <fullName evidence="5">Right handed beta helix domain-containing protein</fullName>
    </recommendedName>
</protein>
<accession>A0A0L0DCW1</accession>
<evidence type="ECO:0008006" key="5">
    <source>
        <dbReference type="Google" id="ProtNLM"/>
    </source>
</evidence>
<feature type="signal peptide" evidence="2">
    <location>
        <begin position="1"/>
        <end position="20"/>
    </location>
</feature>
<reference evidence="3 4" key="1">
    <citation type="submission" date="2010-05" db="EMBL/GenBank/DDBJ databases">
        <title>The Genome Sequence of Thecamonas trahens ATCC 50062.</title>
        <authorList>
            <consortium name="The Broad Institute Genome Sequencing Platform"/>
            <person name="Russ C."/>
            <person name="Cuomo C."/>
            <person name="Shea T."/>
            <person name="Young S.K."/>
            <person name="Zeng Q."/>
            <person name="Koehrsen M."/>
            <person name="Haas B."/>
            <person name="Borodovsky M."/>
            <person name="Guigo R."/>
            <person name="Alvarado L."/>
            <person name="Berlin A."/>
            <person name="Bochicchio J."/>
            <person name="Borenstein D."/>
            <person name="Chapman S."/>
            <person name="Chen Z."/>
            <person name="Freedman E."/>
            <person name="Gellesch M."/>
            <person name="Goldberg J."/>
            <person name="Griggs A."/>
            <person name="Gujja S."/>
            <person name="Heilman E."/>
            <person name="Heiman D."/>
            <person name="Hepburn T."/>
            <person name="Howarth C."/>
            <person name="Jen D."/>
            <person name="Larson L."/>
            <person name="Mehta T."/>
            <person name="Park D."/>
            <person name="Pearson M."/>
            <person name="Roberts A."/>
            <person name="Saif S."/>
            <person name="Shenoy N."/>
            <person name="Sisk P."/>
            <person name="Stolte C."/>
            <person name="Sykes S."/>
            <person name="Thomson T."/>
            <person name="Walk T."/>
            <person name="White J."/>
            <person name="Yandava C."/>
            <person name="Burger G."/>
            <person name="Gray M.W."/>
            <person name="Holland P.W.H."/>
            <person name="King N."/>
            <person name="Lang F.B.F."/>
            <person name="Roger A.J."/>
            <person name="Ruiz-Trillo I."/>
            <person name="Lander E."/>
            <person name="Nusbaum C."/>
        </authorList>
    </citation>
    <scope>NUCLEOTIDE SEQUENCE [LARGE SCALE GENOMIC DNA]</scope>
    <source>
        <strain evidence="3 4">ATCC 50062</strain>
    </source>
</reference>
<feature type="transmembrane region" description="Helical" evidence="1">
    <location>
        <begin position="785"/>
        <end position="806"/>
    </location>
</feature>
<dbReference type="AlphaFoldDB" id="A0A0L0DCW1"/>
<dbReference type="InterPro" id="IPR011050">
    <property type="entry name" value="Pectin_lyase_fold/virulence"/>
</dbReference>
<name>A0A0L0DCW1_THETB</name>
<sequence>MLKPLLVAMVVMVMVIGTATTPTTAATVTVSPTSYTVAEIQSVLSSVTAGTTVVVPSGTYTGCAISGPLSFPSFADNVVLQGAGLGRTIIDCSADNERIVMLANTGQNAIVEHMTLRGGSATDLAADRHGGCVEHSGSGSFVLRHLHLDGCSVGGSGSSIGYKGGAIHVGGSSAASRIEDVRITNSYAQTGGGALAHTSSTALTLERVVIEDCSAGIGGGLYIASTSSFFMIDSTVRRTTAVADGGGLYLKLSGTRDLSSVTVADCSAGGNGGGMSATTGNFLVNSIVLSGNTAVSGGGLSASAVSGTFTNAYVLGNVAVTGGGVHSFGSSSFGLVGAVISGNTASGGNGGGSLTDSILSHNVATGCGGGMTTSISGSTSSSSNVTFLANTASSNGGGLCALGAHTVDILPAFFTGNTAGNHGGGIYIAGPAVRTFDSAKLEGNVATNGSAVWFGAGSSSSLRNSLVTRNLATGVGAVYLEEDGSSFVDLDGSQVCGNYGPAPQLGLNIYCGTIGRLSGGTPPTGECHGTGLCAHGPDTCTFAFVPTSCSSCAAGWSGLECDVPENCAEVSVSGCLACAPQHGLVTETSARYGGCEHCASAGKIFVSTWQPCAAAPPPPPPPPLSCDVGYEPQAYDNGTTSCVDVDECAQASANCTGTGVVCINEEGSAGTNECTTARETRTADALISFNSPATSQYARVVNRRIVRSDDTVVTLPLHAKMVRGHSLVGILAVRASDPFNRSARVLSLALSLAVMLLTVALLLFADPASYASGSGWGADVLLNMLLSAVVGTTLSAVLGTSVIRWAMRSRSELLARFGFVAGLVLAGLLTGGIVVLFTLADQLPGYSLPFDKVLASWLVSIVISWLVTEPAMTAFKFLVFGEVFVRVTYIERMMSTAKVGPASELNAALESASAITSDMSDSAHSLPSSLG</sequence>
<proteinExistence type="predicted"/>
<dbReference type="GeneID" id="25565468"/>
<feature type="transmembrane region" description="Helical" evidence="1">
    <location>
        <begin position="857"/>
        <end position="885"/>
    </location>
</feature>
<keyword evidence="2" id="KW-0732">Signal</keyword>
<dbReference type="InterPro" id="IPR006626">
    <property type="entry name" value="PbH1"/>
</dbReference>
<keyword evidence="4" id="KW-1185">Reference proteome</keyword>
<dbReference type="Gene3D" id="2.160.20.10">
    <property type="entry name" value="Single-stranded right-handed beta-helix, Pectin lyase-like"/>
    <property type="match status" value="1"/>
</dbReference>
<dbReference type="InterPro" id="IPR012334">
    <property type="entry name" value="Pectin_lyas_fold"/>
</dbReference>
<evidence type="ECO:0000256" key="1">
    <source>
        <dbReference type="SAM" id="Phobius"/>
    </source>
</evidence>
<keyword evidence="1" id="KW-0472">Membrane</keyword>
<feature type="transmembrane region" description="Helical" evidence="1">
    <location>
        <begin position="813"/>
        <end position="837"/>
    </location>
</feature>
<feature type="transmembrane region" description="Helical" evidence="1">
    <location>
        <begin position="745"/>
        <end position="765"/>
    </location>
</feature>
<dbReference type="OMA" id="KERNAWI"/>
<evidence type="ECO:0000313" key="4">
    <source>
        <dbReference type="Proteomes" id="UP000054408"/>
    </source>
</evidence>
<dbReference type="EMBL" id="GL349458">
    <property type="protein sequence ID" value="KNC49951.1"/>
    <property type="molecule type" value="Genomic_DNA"/>
</dbReference>
<dbReference type="OrthoDB" id="10045365at2759"/>
<dbReference type="RefSeq" id="XP_013757428.1">
    <property type="nucleotide sequence ID" value="XM_013901974.1"/>
</dbReference>
<keyword evidence="1" id="KW-0812">Transmembrane</keyword>